<organism evidence="1 2">
    <name type="scientific">Arenibacter antarcticus</name>
    <dbReference type="NCBI Taxonomy" id="2040469"/>
    <lineage>
        <taxon>Bacteria</taxon>
        <taxon>Pseudomonadati</taxon>
        <taxon>Bacteroidota</taxon>
        <taxon>Flavobacteriia</taxon>
        <taxon>Flavobacteriales</taxon>
        <taxon>Flavobacteriaceae</taxon>
        <taxon>Arenibacter</taxon>
    </lineage>
</organism>
<name>A0ABW5VAT3_9FLAO</name>
<dbReference type="RefSeq" id="WP_251806814.1">
    <property type="nucleotide sequence ID" value="NZ_CP166679.1"/>
</dbReference>
<sequence>MNEKIVLKNKPKLEITIQKDGFEIMDHRTPKNNGIYTYGSLKSVEINKSCLAAILKYIPFFWTAPFEPGFKNKTNLKIKLDHKTLMLWLIDSDLNSAATVMRKLNDKKLQTTQCIKP</sequence>
<evidence type="ECO:0000313" key="2">
    <source>
        <dbReference type="Proteomes" id="UP001597532"/>
    </source>
</evidence>
<keyword evidence="2" id="KW-1185">Reference proteome</keyword>
<evidence type="ECO:0000313" key="1">
    <source>
        <dbReference type="EMBL" id="MFD2788784.1"/>
    </source>
</evidence>
<protein>
    <submittedName>
        <fullName evidence="1">Uncharacterized protein</fullName>
    </submittedName>
</protein>
<dbReference type="EMBL" id="JBHUOK010000004">
    <property type="protein sequence ID" value="MFD2788784.1"/>
    <property type="molecule type" value="Genomic_DNA"/>
</dbReference>
<proteinExistence type="predicted"/>
<comment type="caution">
    <text evidence="1">The sequence shown here is derived from an EMBL/GenBank/DDBJ whole genome shotgun (WGS) entry which is preliminary data.</text>
</comment>
<dbReference type="Proteomes" id="UP001597532">
    <property type="component" value="Unassembled WGS sequence"/>
</dbReference>
<reference evidence="2" key="1">
    <citation type="journal article" date="2019" name="Int. J. Syst. Evol. Microbiol.">
        <title>The Global Catalogue of Microorganisms (GCM) 10K type strain sequencing project: providing services to taxonomists for standard genome sequencing and annotation.</title>
        <authorList>
            <consortium name="The Broad Institute Genomics Platform"/>
            <consortium name="The Broad Institute Genome Sequencing Center for Infectious Disease"/>
            <person name="Wu L."/>
            <person name="Ma J."/>
        </authorList>
    </citation>
    <scope>NUCLEOTIDE SEQUENCE [LARGE SCALE GENOMIC DNA]</scope>
    <source>
        <strain evidence="2">KCTC 52924</strain>
    </source>
</reference>
<gene>
    <name evidence="1" type="ORF">ACFS1K_03305</name>
</gene>
<accession>A0ABW5VAT3</accession>